<dbReference type="Proteomes" id="UP000186601">
    <property type="component" value="Unassembled WGS sequence"/>
</dbReference>
<proteinExistence type="predicted"/>
<gene>
    <name evidence="1" type="ORF">PHLCEN_2v9534</name>
</gene>
<dbReference type="EMBL" id="MLYV02000956">
    <property type="protein sequence ID" value="PSR74820.1"/>
    <property type="molecule type" value="Genomic_DNA"/>
</dbReference>
<dbReference type="OrthoDB" id="19141at2759"/>
<dbReference type="STRING" id="98765.A0A2R6NQH5"/>
<evidence type="ECO:0000313" key="2">
    <source>
        <dbReference type="Proteomes" id="UP000186601"/>
    </source>
</evidence>
<organism evidence="1 2">
    <name type="scientific">Hermanssonia centrifuga</name>
    <dbReference type="NCBI Taxonomy" id="98765"/>
    <lineage>
        <taxon>Eukaryota</taxon>
        <taxon>Fungi</taxon>
        <taxon>Dikarya</taxon>
        <taxon>Basidiomycota</taxon>
        <taxon>Agaricomycotina</taxon>
        <taxon>Agaricomycetes</taxon>
        <taxon>Polyporales</taxon>
        <taxon>Meruliaceae</taxon>
        <taxon>Hermanssonia</taxon>
    </lineage>
</organism>
<reference evidence="1 2" key="1">
    <citation type="submission" date="2018-02" db="EMBL/GenBank/DDBJ databases">
        <title>Genome sequence of the basidiomycete white-rot fungus Phlebia centrifuga.</title>
        <authorList>
            <person name="Granchi Z."/>
            <person name="Peng M."/>
            <person name="de Vries R.P."/>
            <person name="Hilden K."/>
            <person name="Makela M.R."/>
            <person name="Grigoriev I."/>
            <person name="Riley R."/>
        </authorList>
    </citation>
    <scope>NUCLEOTIDE SEQUENCE [LARGE SCALE GENOMIC DNA]</scope>
    <source>
        <strain evidence="1 2">FBCC195</strain>
    </source>
</reference>
<dbReference type="AlphaFoldDB" id="A0A2R6NQH5"/>
<protein>
    <submittedName>
        <fullName evidence="1">Uncharacterized protein</fullName>
    </submittedName>
</protein>
<evidence type="ECO:0000313" key="1">
    <source>
        <dbReference type="EMBL" id="PSR74820.1"/>
    </source>
</evidence>
<sequence>MSSATAIAKLHSPVKELVEGATKEGSAEFGKSEKDKAEVTEWIERVAAGEAAKPENLKVLDF</sequence>
<name>A0A2R6NQH5_9APHY</name>
<comment type="caution">
    <text evidence="1">The sequence shown here is derived from an EMBL/GenBank/DDBJ whole genome shotgun (WGS) entry which is preliminary data.</text>
</comment>
<accession>A0A2R6NQH5</accession>
<keyword evidence="2" id="KW-1185">Reference proteome</keyword>